<dbReference type="Pfam" id="PF17921">
    <property type="entry name" value="Integrase_H2C2"/>
    <property type="match status" value="1"/>
</dbReference>
<organism evidence="3 4">
    <name type="scientific">Trichuris suis</name>
    <name type="common">pig whipworm</name>
    <dbReference type="NCBI Taxonomy" id="68888"/>
    <lineage>
        <taxon>Eukaryota</taxon>
        <taxon>Metazoa</taxon>
        <taxon>Ecdysozoa</taxon>
        <taxon>Nematoda</taxon>
        <taxon>Enoplea</taxon>
        <taxon>Dorylaimia</taxon>
        <taxon>Trichinellida</taxon>
        <taxon>Trichuridae</taxon>
        <taxon>Trichuris</taxon>
    </lineage>
</organism>
<dbReference type="AlphaFoldDB" id="A0A085M0A8"/>
<dbReference type="EMBL" id="KL363250">
    <property type="protein sequence ID" value="KFD50654.1"/>
    <property type="molecule type" value="Genomic_DNA"/>
</dbReference>
<accession>A0A085M0A8</accession>
<gene>
    <name evidence="3" type="ORF">M513_08461</name>
</gene>
<dbReference type="EC" id="2.7.7.49" evidence="1"/>
<dbReference type="PANTHER" id="PTHR37984">
    <property type="entry name" value="PROTEIN CBG26694"/>
    <property type="match status" value="1"/>
</dbReference>
<dbReference type="Proteomes" id="UP000030764">
    <property type="component" value="Unassembled WGS sequence"/>
</dbReference>
<reference evidence="3 4" key="1">
    <citation type="journal article" date="2014" name="Nat. Genet.">
        <title>Genome and transcriptome of the porcine whipworm Trichuris suis.</title>
        <authorList>
            <person name="Jex A.R."/>
            <person name="Nejsum P."/>
            <person name="Schwarz E.M."/>
            <person name="Hu L."/>
            <person name="Young N.D."/>
            <person name="Hall R.S."/>
            <person name="Korhonen P.K."/>
            <person name="Liao S."/>
            <person name="Thamsborg S."/>
            <person name="Xia J."/>
            <person name="Xu P."/>
            <person name="Wang S."/>
            <person name="Scheerlinck J.P."/>
            <person name="Hofmann A."/>
            <person name="Sternberg P.W."/>
            <person name="Wang J."/>
            <person name="Gasser R.B."/>
        </authorList>
    </citation>
    <scope>NUCLEOTIDE SEQUENCE [LARGE SCALE GENOMIC DNA]</scope>
    <source>
        <strain evidence="3">DCEP-RM93M</strain>
    </source>
</reference>
<keyword evidence="4" id="KW-1185">Reference proteome</keyword>
<dbReference type="InterPro" id="IPR050951">
    <property type="entry name" value="Retrovirus_Pol_polyprotein"/>
</dbReference>
<dbReference type="PANTHER" id="PTHR37984:SF12">
    <property type="entry name" value="RIBONUCLEASE H"/>
    <property type="match status" value="1"/>
</dbReference>
<dbReference type="InterPro" id="IPR041588">
    <property type="entry name" value="Integrase_H2C2"/>
</dbReference>
<dbReference type="Gene3D" id="1.10.340.70">
    <property type="match status" value="1"/>
</dbReference>
<protein>
    <recommendedName>
        <fullName evidence="1">RNA-directed DNA polymerase</fullName>
        <ecNumber evidence="1">2.7.7.49</ecNumber>
    </recommendedName>
</protein>
<evidence type="ECO:0000313" key="4">
    <source>
        <dbReference type="Proteomes" id="UP000030764"/>
    </source>
</evidence>
<name>A0A085M0A8_9BILA</name>
<evidence type="ECO:0000259" key="2">
    <source>
        <dbReference type="Pfam" id="PF17921"/>
    </source>
</evidence>
<sequence length="78" mass="9090">MKALARSYVWWPKTDSDIEHFVANCAACRTHQRMPPKAPVHPWEIPRNPWLRLHIDLAGPFQGEQFLIIIDAYPNGLR</sequence>
<dbReference type="GO" id="GO:0003964">
    <property type="term" value="F:RNA-directed DNA polymerase activity"/>
    <property type="evidence" value="ECO:0007669"/>
    <property type="project" value="UniProtKB-EC"/>
</dbReference>
<feature type="domain" description="Integrase zinc-binding" evidence="2">
    <location>
        <begin position="1"/>
        <end position="32"/>
    </location>
</feature>
<proteinExistence type="predicted"/>
<evidence type="ECO:0000313" key="3">
    <source>
        <dbReference type="EMBL" id="KFD50654.1"/>
    </source>
</evidence>
<evidence type="ECO:0000256" key="1">
    <source>
        <dbReference type="ARBA" id="ARBA00012493"/>
    </source>
</evidence>